<proteinExistence type="predicted"/>
<feature type="compositionally biased region" description="Basic and acidic residues" evidence="2">
    <location>
        <begin position="137"/>
        <end position="146"/>
    </location>
</feature>
<feature type="compositionally biased region" description="Low complexity" evidence="2">
    <location>
        <begin position="498"/>
        <end position="508"/>
    </location>
</feature>
<evidence type="ECO:0000256" key="3">
    <source>
        <dbReference type="SAM" id="Phobius"/>
    </source>
</evidence>
<comment type="caution">
    <text evidence="4">The sequence shown here is derived from an EMBL/GenBank/DDBJ whole genome shotgun (WGS) entry which is preliminary data.</text>
</comment>
<keyword evidence="3" id="KW-1133">Transmembrane helix</keyword>
<dbReference type="AlphaFoldDB" id="A0A2G8XZT4"/>
<reference evidence="4 5" key="1">
    <citation type="journal article" date="2016" name="Nat. Commun.">
        <title>Local admixture of amplified and diversified secreted pathogenesis determinants shapes mosaic Toxoplasma gondii genomes.</title>
        <authorList>
            <person name="Lorenzi H."/>
            <person name="Khan A."/>
            <person name="Behnke M.S."/>
            <person name="Namasivayam S."/>
            <person name="Swapna L.S."/>
            <person name="Hadjithomas M."/>
            <person name="Karamycheva S."/>
            <person name="Pinney D."/>
            <person name="Brunk B.P."/>
            <person name="Ajioka J.W."/>
            <person name="Ajzenberg D."/>
            <person name="Boothroyd J.C."/>
            <person name="Boyle J.P."/>
            <person name="Darde M.L."/>
            <person name="Diaz-Miranda M.A."/>
            <person name="Dubey J.P."/>
            <person name="Fritz H.M."/>
            <person name="Gennari S.M."/>
            <person name="Gregory B.D."/>
            <person name="Kim K."/>
            <person name="Saeij J.P."/>
            <person name="Su C."/>
            <person name="White M.W."/>
            <person name="Zhu X.Q."/>
            <person name="Howe D.K."/>
            <person name="Rosenthal B.M."/>
            <person name="Grigg M.E."/>
            <person name="Parkinson J."/>
            <person name="Liu L."/>
            <person name="Kissinger J.C."/>
            <person name="Roos D.S."/>
            <person name="Sibley L.D."/>
        </authorList>
    </citation>
    <scope>NUCLEOTIDE SEQUENCE [LARGE SCALE GENOMIC DNA]</scope>
    <source>
        <strain evidence="4 5">COUG</strain>
    </source>
</reference>
<keyword evidence="1" id="KW-0175">Coiled coil</keyword>
<keyword evidence="3 4" id="KW-0812">Transmembrane</keyword>
<keyword evidence="3" id="KW-0472">Membrane</keyword>
<feature type="region of interest" description="Disordered" evidence="2">
    <location>
        <begin position="135"/>
        <end position="165"/>
    </location>
</feature>
<organism evidence="4 5">
    <name type="scientific">Toxoplasma gondii COUG</name>
    <dbReference type="NCBI Taxonomy" id="1074873"/>
    <lineage>
        <taxon>Eukaryota</taxon>
        <taxon>Sar</taxon>
        <taxon>Alveolata</taxon>
        <taxon>Apicomplexa</taxon>
        <taxon>Conoidasida</taxon>
        <taxon>Coccidia</taxon>
        <taxon>Eucoccidiorida</taxon>
        <taxon>Eimeriorina</taxon>
        <taxon>Sarcocystidae</taxon>
        <taxon>Toxoplasma</taxon>
    </lineage>
</organism>
<accession>A0A2G8XZT4</accession>
<feature type="compositionally biased region" description="Polar residues" evidence="2">
    <location>
        <begin position="1"/>
        <end position="19"/>
    </location>
</feature>
<evidence type="ECO:0000313" key="4">
    <source>
        <dbReference type="EMBL" id="PIM00531.1"/>
    </source>
</evidence>
<evidence type="ECO:0000256" key="2">
    <source>
        <dbReference type="SAM" id="MobiDB-lite"/>
    </source>
</evidence>
<evidence type="ECO:0000313" key="5">
    <source>
        <dbReference type="Proteomes" id="UP000236343"/>
    </source>
</evidence>
<dbReference type="VEuPathDB" id="ToxoDB:TGCOUG_313080"/>
<dbReference type="Proteomes" id="UP000236343">
    <property type="component" value="Unassembled WGS sequence"/>
</dbReference>
<protein>
    <submittedName>
        <fullName evidence="4">Putative transmembrane protein</fullName>
    </submittedName>
</protein>
<name>A0A2G8XZT4_TOXGO</name>
<gene>
    <name evidence="4" type="ORF">TGCOUG_313080</name>
</gene>
<dbReference type="EMBL" id="AGQR02001880">
    <property type="protein sequence ID" value="PIM00531.1"/>
    <property type="molecule type" value="Genomic_DNA"/>
</dbReference>
<feature type="region of interest" description="Disordered" evidence="2">
    <location>
        <begin position="494"/>
        <end position="534"/>
    </location>
</feature>
<evidence type="ECO:0000256" key="1">
    <source>
        <dbReference type="SAM" id="Coils"/>
    </source>
</evidence>
<feature type="compositionally biased region" description="Polar residues" evidence="2">
    <location>
        <begin position="147"/>
        <end position="157"/>
    </location>
</feature>
<feature type="coiled-coil region" evidence="1">
    <location>
        <begin position="169"/>
        <end position="313"/>
    </location>
</feature>
<feature type="region of interest" description="Disordered" evidence="2">
    <location>
        <begin position="1"/>
        <end position="21"/>
    </location>
</feature>
<sequence>MHLRQTQATSDFPPSQSDSLRAGTSRRLLVCPSHLDLLSRRVKSLFCSRPSSPSSFFWPLPLVNSVTSSPKVSACALQKWRPRFPGSPPLFLSTALLLCLAADFFAPSTVSPLAESRRSGDSLCLFAAAAETPTRADAGKPVEQRQAENSAKTTVPQTEKGESKEARLLKYAEQRAENAEAELKKFREVHETSVRACTEATQRKQKEVDACQQQAENLRTMYNASQSAKSDVEKKLRELEHKQAAASEATSEKLEREVAALKNGLSQKAQELGEKVKLLGEKEKEAADLAARVRALERDLKHASEKVGEERKSSDHIFTIEEMRGTLLSIGRLYMAIGEHVVACIPREVSEKLGTVKLEVETLAAPYLEVLNAKLLAPVAPTLEKAKLFLETTVYPVAASAAGKGVQMVTSLSDDLLPSVNGRVDAALAPLFASHPDVEALIPPGLGDRLALLLFLVIVTYVLALLAFRTVLCRFFACVCPCCKRRHGKRRHKKFTPAGAAAASAQSSFKDKRGPQETPARPFAFAGDYKKHKA</sequence>
<feature type="transmembrane region" description="Helical" evidence="3">
    <location>
        <begin position="450"/>
        <end position="472"/>
    </location>
</feature>